<feature type="compositionally biased region" description="Basic residues" evidence="1">
    <location>
        <begin position="225"/>
        <end position="237"/>
    </location>
</feature>
<evidence type="ECO:0000256" key="1">
    <source>
        <dbReference type="SAM" id="MobiDB-lite"/>
    </source>
</evidence>
<comment type="caution">
    <text evidence="2">The sequence shown here is derived from an EMBL/GenBank/DDBJ whole genome shotgun (WGS) entry which is preliminary data.</text>
</comment>
<feature type="compositionally biased region" description="Basic and acidic residues" evidence="1">
    <location>
        <begin position="203"/>
        <end position="221"/>
    </location>
</feature>
<sequence>MKDLYEVAENSLRESSRKPRIVQVHLKSIVRCDTSPTNKLNESYLTAVEDNDNNLCSDDSNETLLQNTGDSQESINTHRVSSVESFRSNLQISTSYWLLFPRAMRRVLREKNSMSSSNNSISESYEDPNSSIDVPDSVTVTRKVSRKLSMKSQKFCFNSGVSNSVEGVWPVGEFKETSEPKYEAPLVENCYQVTWGDEPHDDDDGRIANDDDSPKENHSENKQTSCRRRRRKYRSKTHNFEDSSGVRSIYGYTSDDSPTSTHRRKPIQNDATLEALLCEIPSDFEEETDQ</sequence>
<reference evidence="2 3" key="1">
    <citation type="journal article" date="2019" name="PLoS Biol.">
        <title>Sex chromosomes control vertical transmission of feminizing Wolbachia symbionts in an isopod.</title>
        <authorList>
            <person name="Becking T."/>
            <person name="Chebbi M.A."/>
            <person name="Giraud I."/>
            <person name="Moumen B."/>
            <person name="Laverre T."/>
            <person name="Caubet Y."/>
            <person name="Peccoud J."/>
            <person name="Gilbert C."/>
            <person name="Cordaux R."/>
        </authorList>
    </citation>
    <scope>NUCLEOTIDE SEQUENCE [LARGE SCALE GENOMIC DNA]</scope>
    <source>
        <strain evidence="2">ANa2</strain>
        <tissue evidence="2">Whole body excluding digestive tract and cuticle</tissue>
    </source>
</reference>
<dbReference type="AlphaFoldDB" id="A0A5N5TNY4"/>
<dbReference type="EMBL" id="SEYY01000172">
    <property type="protein sequence ID" value="KAB7507866.1"/>
    <property type="molecule type" value="Genomic_DNA"/>
</dbReference>
<organism evidence="2 3">
    <name type="scientific">Armadillidium nasatum</name>
    <dbReference type="NCBI Taxonomy" id="96803"/>
    <lineage>
        <taxon>Eukaryota</taxon>
        <taxon>Metazoa</taxon>
        <taxon>Ecdysozoa</taxon>
        <taxon>Arthropoda</taxon>
        <taxon>Crustacea</taxon>
        <taxon>Multicrustacea</taxon>
        <taxon>Malacostraca</taxon>
        <taxon>Eumalacostraca</taxon>
        <taxon>Peracarida</taxon>
        <taxon>Isopoda</taxon>
        <taxon>Oniscidea</taxon>
        <taxon>Crinocheta</taxon>
        <taxon>Armadillidiidae</taxon>
        <taxon>Armadillidium</taxon>
    </lineage>
</organism>
<name>A0A5N5TNY4_9CRUS</name>
<proteinExistence type="predicted"/>
<feature type="region of interest" description="Disordered" evidence="1">
    <location>
        <begin position="111"/>
        <end position="135"/>
    </location>
</feature>
<accession>A0A5N5TNY4</accession>
<evidence type="ECO:0000313" key="3">
    <source>
        <dbReference type="Proteomes" id="UP000326759"/>
    </source>
</evidence>
<feature type="region of interest" description="Disordered" evidence="1">
    <location>
        <begin position="194"/>
        <end position="269"/>
    </location>
</feature>
<dbReference type="OrthoDB" id="10453776at2759"/>
<gene>
    <name evidence="2" type="ORF">Anas_04624</name>
</gene>
<dbReference type="Proteomes" id="UP000326759">
    <property type="component" value="Unassembled WGS sequence"/>
</dbReference>
<keyword evidence="3" id="KW-1185">Reference proteome</keyword>
<feature type="compositionally biased region" description="Low complexity" evidence="1">
    <location>
        <begin position="113"/>
        <end position="123"/>
    </location>
</feature>
<evidence type="ECO:0000313" key="2">
    <source>
        <dbReference type="EMBL" id="KAB7507866.1"/>
    </source>
</evidence>
<protein>
    <submittedName>
        <fullName evidence="2">Uncharacterized protein</fullName>
    </submittedName>
</protein>